<proteinExistence type="predicted"/>
<name>A0A067SQ60_GALM3</name>
<organism evidence="2 3">
    <name type="scientific">Galerina marginata (strain CBS 339.88)</name>
    <dbReference type="NCBI Taxonomy" id="685588"/>
    <lineage>
        <taxon>Eukaryota</taxon>
        <taxon>Fungi</taxon>
        <taxon>Dikarya</taxon>
        <taxon>Basidiomycota</taxon>
        <taxon>Agaricomycotina</taxon>
        <taxon>Agaricomycetes</taxon>
        <taxon>Agaricomycetidae</taxon>
        <taxon>Agaricales</taxon>
        <taxon>Agaricineae</taxon>
        <taxon>Strophariaceae</taxon>
        <taxon>Galerina</taxon>
    </lineage>
</organism>
<dbReference type="Proteomes" id="UP000027222">
    <property type="component" value="Unassembled WGS sequence"/>
</dbReference>
<keyword evidence="1" id="KW-0732">Signal</keyword>
<evidence type="ECO:0000313" key="3">
    <source>
        <dbReference type="Proteomes" id="UP000027222"/>
    </source>
</evidence>
<keyword evidence="3" id="KW-1185">Reference proteome</keyword>
<gene>
    <name evidence="2" type="ORF">GALMADRAFT_145928</name>
</gene>
<dbReference type="HOGENOM" id="CLU_2757951_0_0_1"/>
<reference evidence="3" key="1">
    <citation type="journal article" date="2014" name="Proc. Natl. Acad. Sci. U.S.A.">
        <title>Extensive sampling of basidiomycete genomes demonstrates inadequacy of the white-rot/brown-rot paradigm for wood decay fungi.</title>
        <authorList>
            <person name="Riley R."/>
            <person name="Salamov A.A."/>
            <person name="Brown D.W."/>
            <person name="Nagy L.G."/>
            <person name="Floudas D."/>
            <person name="Held B.W."/>
            <person name="Levasseur A."/>
            <person name="Lombard V."/>
            <person name="Morin E."/>
            <person name="Otillar R."/>
            <person name="Lindquist E.A."/>
            <person name="Sun H."/>
            <person name="LaButti K.M."/>
            <person name="Schmutz J."/>
            <person name="Jabbour D."/>
            <person name="Luo H."/>
            <person name="Baker S.E."/>
            <person name="Pisabarro A.G."/>
            <person name="Walton J.D."/>
            <person name="Blanchette R.A."/>
            <person name="Henrissat B."/>
            <person name="Martin F."/>
            <person name="Cullen D."/>
            <person name="Hibbett D.S."/>
            <person name="Grigoriev I.V."/>
        </authorList>
    </citation>
    <scope>NUCLEOTIDE SEQUENCE [LARGE SCALE GENOMIC DNA]</scope>
    <source>
        <strain evidence="3">CBS 339.88</strain>
    </source>
</reference>
<dbReference type="EMBL" id="KL142405">
    <property type="protein sequence ID" value="KDR68908.1"/>
    <property type="molecule type" value="Genomic_DNA"/>
</dbReference>
<feature type="signal peptide" evidence="1">
    <location>
        <begin position="1"/>
        <end position="17"/>
    </location>
</feature>
<evidence type="ECO:0000256" key="1">
    <source>
        <dbReference type="SAM" id="SignalP"/>
    </source>
</evidence>
<protein>
    <submittedName>
        <fullName evidence="2">Uncharacterized protein</fullName>
    </submittedName>
</protein>
<feature type="chain" id="PRO_5001646100" evidence="1">
    <location>
        <begin position="18"/>
        <end position="70"/>
    </location>
</feature>
<sequence length="70" mass="7248">MRLAIVVLLCMAASGFSSPTSVPTGLHGEDVQLVARAARYNFKSDGSALAEPDRGPLIAAKKKEGLVPPA</sequence>
<dbReference type="AlphaFoldDB" id="A0A067SQ60"/>
<evidence type="ECO:0000313" key="2">
    <source>
        <dbReference type="EMBL" id="KDR68908.1"/>
    </source>
</evidence>
<accession>A0A067SQ60</accession>